<dbReference type="EMBL" id="JAGQHR010000736">
    <property type="protein sequence ID" value="MCA9729536.1"/>
    <property type="molecule type" value="Genomic_DNA"/>
</dbReference>
<organism evidence="1 2">
    <name type="scientific">Eiseniibacteriota bacterium</name>
    <dbReference type="NCBI Taxonomy" id="2212470"/>
    <lineage>
        <taxon>Bacteria</taxon>
        <taxon>Candidatus Eiseniibacteriota</taxon>
    </lineage>
</organism>
<evidence type="ECO:0000313" key="1">
    <source>
        <dbReference type="EMBL" id="MCA9729536.1"/>
    </source>
</evidence>
<dbReference type="AlphaFoldDB" id="A0A956RQ94"/>
<dbReference type="Proteomes" id="UP000697710">
    <property type="component" value="Unassembled WGS sequence"/>
</dbReference>
<evidence type="ECO:0000313" key="2">
    <source>
        <dbReference type="Proteomes" id="UP000697710"/>
    </source>
</evidence>
<sequence length="699" mass="77879">IPDDTQNGERVGNRRPTVRITAGAASSDEAGIDYKVLFRWNGFDEDGLIAEYQFAIDDTLSENAWQDTTGFSALVRFKASTKDPRDQSQTRFTDWHTFFIRAVDNEFAVSQPDFRYFNARTIAPTSRVTFPITVGDTPQLQRTLLFRWDGEDIDSSSPDRKPVAYEFKLVRINEPFDPEPVIVDSLTNADNLLLDTLRVGSKKAWIRVPSTQRELRLDDLPVAARLAFSVRAVDEAGAIEPKLNKGRNIIAFAVTGTPGQPVVDMEEATSQGSFQFPTDGDVWELSLPTDLQIRFKWTGDASSYGSEPGNVNYALDIPDVEDESIRDPRGIGGWIGWGTWKELQTPFVFSTEEGGTEHHFWLKMRDISDSRESERLCHAIISVVGFSFERFALVVDDSRFQGVPSDADHDRFLDDTLLRRFYDLGVVDKYSAYLGSQENGPAAPEALPLATLAKYRNLVWHSQVIALGQTVPLYSHEVVDHKISAYLAAGGRLFMTGGRVGGVLNGSTPFGTFGYPKFREDDDRGSGTGTSYPFDSFIWEFLHMRNTLQSQPTDATATQREASGMISARSIHPAYPDIPIDLAKWNPYEPINGNTQFRGGIKFWEGVYGDFLPIEQIAGLDSLYTVVTMDTTYCCGALSAGLSRSVIAQRYESTRADTLAGSPQGRTMLFDFQPWYFDSQAITDAGTAAVNWLVTGKDH</sequence>
<reference evidence="1" key="2">
    <citation type="journal article" date="2021" name="Microbiome">
        <title>Successional dynamics and alternative stable states in a saline activated sludge microbial community over 9 years.</title>
        <authorList>
            <person name="Wang Y."/>
            <person name="Ye J."/>
            <person name="Ju F."/>
            <person name="Liu L."/>
            <person name="Boyd J.A."/>
            <person name="Deng Y."/>
            <person name="Parks D.H."/>
            <person name="Jiang X."/>
            <person name="Yin X."/>
            <person name="Woodcroft B.J."/>
            <person name="Tyson G.W."/>
            <person name="Hugenholtz P."/>
            <person name="Polz M.F."/>
            <person name="Zhang T."/>
        </authorList>
    </citation>
    <scope>NUCLEOTIDE SEQUENCE</scope>
    <source>
        <strain evidence="1">HKST-UBA01</strain>
    </source>
</reference>
<accession>A0A956RQ94</accession>
<protein>
    <submittedName>
        <fullName evidence="1">Uncharacterized protein</fullName>
    </submittedName>
</protein>
<name>A0A956RQ94_UNCEI</name>
<gene>
    <name evidence="1" type="ORF">KC729_17750</name>
</gene>
<feature type="non-terminal residue" evidence="1">
    <location>
        <position position="1"/>
    </location>
</feature>
<comment type="caution">
    <text evidence="1">The sequence shown here is derived from an EMBL/GenBank/DDBJ whole genome shotgun (WGS) entry which is preliminary data.</text>
</comment>
<reference evidence="1" key="1">
    <citation type="submission" date="2020-04" db="EMBL/GenBank/DDBJ databases">
        <authorList>
            <person name="Zhang T."/>
        </authorList>
    </citation>
    <scope>NUCLEOTIDE SEQUENCE</scope>
    <source>
        <strain evidence="1">HKST-UBA01</strain>
    </source>
</reference>
<proteinExistence type="predicted"/>